<dbReference type="RefSeq" id="YP_010781444.1">
    <property type="nucleotide sequence ID" value="NC_075039.1"/>
</dbReference>
<dbReference type="GeneID" id="80518019"/>
<organism evidence="1">
    <name type="scientific">Tupanvirus soda lake</name>
    <dbReference type="NCBI Taxonomy" id="2126985"/>
    <lineage>
        <taxon>Viruses</taxon>
        <taxon>Varidnaviria</taxon>
        <taxon>Bamfordvirae</taxon>
        <taxon>Nucleocytoviricota</taxon>
        <taxon>Megaviricetes</taxon>
        <taxon>Imitervirales</taxon>
        <taxon>Mimiviridae</taxon>
        <taxon>Megamimivirinae</taxon>
        <taxon>Tupanvirus</taxon>
        <taxon>Tupanvirus salinum</taxon>
    </lineage>
</organism>
<protein>
    <submittedName>
        <fullName evidence="1">Putative orfan</fullName>
    </submittedName>
</protein>
<name>A0A6N1NIR9_9VIRU</name>
<evidence type="ECO:0000313" key="1">
    <source>
        <dbReference type="EMBL" id="QKU34795.1"/>
    </source>
</evidence>
<reference evidence="1" key="1">
    <citation type="submission" date="2017-01" db="EMBL/GenBank/DDBJ databases">
        <authorList>
            <person name="Assis F.L."/>
            <person name="Abrahao J.S."/>
            <person name="Silva L."/>
            <person name="Khalil J.B."/>
            <person name="Rodrigues R."/>
            <person name="Silva L.S."/>
            <person name="Arantes T."/>
            <person name="Boratto P."/>
            <person name="Andrade M."/>
            <person name="Kroon E.G."/>
            <person name="Ribeiro B."/>
            <person name="Bergier I."/>
            <person name="Seligmann H."/>
            <person name="Ghigo E."/>
            <person name="Colson P."/>
            <person name="Levasseur A."/>
            <person name="Raoult D."/>
            <person name="Scola B.L."/>
        </authorList>
    </citation>
    <scope>NUCLEOTIDE SEQUENCE</scope>
    <source>
        <strain evidence="1">Soda lake</strain>
    </source>
</reference>
<dbReference type="KEGG" id="vg:80518019"/>
<reference evidence="1" key="2">
    <citation type="journal article" date="2018" name="Nat. Commun.">
        <title>Tailed giant Tupanvirus possesses the most complete translational apparatus of the known virosphere.</title>
        <authorList>
            <person name="Abrahao J."/>
            <person name="Silva L."/>
            <person name="Silva L.S."/>
            <person name="Khalil J.Y.B."/>
            <person name="Rodrigues R."/>
            <person name="Arantes T."/>
            <person name="Assis F."/>
            <person name="Boratto P."/>
            <person name="Andrade M."/>
            <person name="Kroon E.G."/>
            <person name="Ribeiro B."/>
            <person name="Bergier I."/>
            <person name="Seligmann H."/>
            <person name="Ghigo E."/>
            <person name="Colson P."/>
            <person name="Levasseur A."/>
            <person name="Kroemer G."/>
            <person name="Raoult D."/>
            <person name="La Scola B."/>
        </authorList>
    </citation>
    <scope>NUCLEOTIDE SEQUENCE [LARGE SCALE GENOMIC DNA]</scope>
    <source>
        <strain evidence="1">Soda lake</strain>
    </source>
</reference>
<proteinExistence type="predicted"/>
<accession>A0A6N1NIR9</accession>
<dbReference type="EMBL" id="KY523104">
    <property type="protein sequence ID" value="QKU34795.1"/>
    <property type="molecule type" value="Genomic_DNA"/>
</dbReference>
<sequence length="136" mass="16145">MTGTAYTQVCDEKLYSHLKTALESQVNELYEKIKKYLLEHGANKGRTELKIFFPITNTSTTFKSKDIIVHQFYDSISDEFIQYKLYKKFKSEGVKLIIDTAYCKHDQYNTYPLRKTGLIFHFKWRKDYSKKSCLVQ</sequence>